<feature type="region of interest" description="Disordered" evidence="5">
    <location>
        <begin position="385"/>
        <end position="405"/>
    </location>
</feature>
<feature type="domain" description="Ethylene insensitive 3-like DNA-binding" evidence="6">
    <location>
        <begin position="39"/>
        <end position="284"/>
    </location>
</feature>
<dbReference type="Gene3D" id="1.10.3180.10">
    <property type="entry name" value="DNA-binding domain of EIN3-like"/>
    <property type="match status" value="2"/>
</dbReference>
<evidence type="ECO:0000256" key="3">
    <source>
        <dbReference type="ARBA" id="ARBA00022745"/>
    </source>
</evidence>
<comment type="similarity">
    <text evidence="2">Belongs to the EIN3 family.</text>
</comment>
<feature type="compositionally biased region" description="Low complexity" evidence="5">
    <location>
        <begin position="388"/>
        <end position="402"/>
    </location>
</feature>
<dbReference type="GO" id="GO:0005634">
    <property type="term" value="C:nucleus"/>
    <property type="evidence" value="ECO:0007669"/>
    <property type="project" value="UniProtKB-SubCell"/>
</dbReference>
<protein>
    <recommendedName>
        <fullName evidence="6">Ethylene insensitive 3-like DNA-binding domain-containing protein</fullName>
    </recommendedName>
</protein>
<keyword evidence="4" id="KW-0539">Nucleus</keyword>
<dbReference type="PANTHER" id="PTHR33305">
    <property type="entry name" value="ETHYLENE INSENSITIVE 3-LIKE 2 PROTEIN"/>
    <property type="match status" value="1"/>
</dbReference>
<evidence type="ECO:0000313" key="8">
    <source>
        <dbReference type="Proteomes" id="UP000265515"/>
    </source>
</evidence>
<dbReference type="Proteomes" id="UP000265515">
    <property type="component" value="Unassembled WGS sequence"/>
</dbReference>
<dbReference type="InterPro" id="IPR006957">
    <property type="entry name" value="EIN3"/>
</dbReference>
<comment type="caution">
    <text evidence="7">The sequence shown here is derived from an EMBL/GenBank/DDBJ whole genome shotgun (WGS) entry which is preliminary data.</text>
</comment>
<dbReference type="InterPro" id="IPR047091">
    <property type="entry name" value="EIN3-like_DNA-bd"/>
</dbReference>
<dbReference type="GO" id="GO:0009873">
    <property type="term" value="P:ethylene-activated signaling pathway"/>
    <property type="evidence" value="ECO:0007669"/>
    <property type="project" value="UniProtKB-KW"/>
</dbReference>
<dbReference type="InterPro" id="IPR023278">
    <property type="entry name" value="Ethylene_insens-like_DNA-bd"/>
</dbReference>
<keyword evidence="8" id="KW-1185">Reference proteome</keyword>
<proteinExistence type="inferred from homology"/>
<dbReference type="AlphaFoldDB" id="A0A388KVC8"/>
<evidence type="ECO:0000313" key="7">
    <source>
        <dbReference type="EMBL" id="GBG73932.1"/>
    </source>
</evidence>
<evidence type="ECO:0000256" key="4">
    <source>
        <dbReference type="ARBA" id="ARBA00023242"/>
    </source>
</evidence>
<dbReference type="EMBL" id="BFEA01000193">
    <property type="protein sequence ID" value="GBG73932.1"/>
    <property type="molecule type" value="Genomic_DNA"/>
</dbReference>
<evidence type="ECO:0000256" key="2">
    <source>
        <dbReference type="ARBA" id="ARBA00009416"/>
    </source>
</evidence>
<dbReference type="STRING" id="69332.A0A388KVC8"/>
<feature type="region of interest" description="Disordered" evidence="5">
    <location>
        <begin position="61"/>
        <end position="83"/>
    </location>
</feature>
<dbReference type="Gramene" id="GBG73932">
    <property type="protein sequence ID" value="GBG73932"/>
    <property type="gene ID" value="CBR_g17647"/>
</dbReference>
<evidence type="ECO:0000256" key="5">
    <source>
        <dbReference type="SAM" id="MobiDB-lite"/>
    </source>
</evidence>
<dbReference type="PANTHER" id="PTHR33305:SF30">
    <property type="entry name" value="ETHYLENE INSENSITIVE 3-LIKE 3 PROTEIN"/>
    <property type="match status" value="1"/>
</dbReference>
<dbReference type="Pfam" id="PF04873">
    <property type="entry name" value="EIN3_DNA-bd"/>
    <property type="match status" value="1"/>
</dbReference>
<organism evidence="7 8">
    <name type="scientific">Chara braunii</name>
    <name type="common">Braun's stonewort</name>
    <dbReference type="NCBI Taxonomy" id="69332"/>
    <lineage>
        <taxon>Eukaryota</taxon>
        <taxon>Viridiplantae</taxon>
        <taxon>Streptophyta</taxon>
        <taxon>Charophyceae</taxon>
        <taxon>Charales</taxon>
        <taxon>Characeae</taxon>
        <taxon>Chara</taxon>
    </lineage>
</organism>
<comment type="subcellular location">
    <subcellularLocation>
        <location evidence="1">Nucleus</location>
    </subcellularLocation>
</comment>
<gene>
    <name evidence="7" type="ORF">CBR_g17647</name>
</gene>
<dbReference type="SUPFAM" id="SSF116768">
    <property type="entry name" value="DNA-binding domain of EIN3-like"/>
    <property type="match status" value="1"/>
</dbReference>
<dbReference type="FunFam" id="1.10.3180.10:FF:000001">
    <property type="entry name" value="Ethylene insensitive 3-like 1"/>
    <property type="match status" value="1"/>
</dbReference>
<name>A0A388KVC8_CHABU</name>
<evidence type="ECO:0000256" key="1">
    <source>
        <dbReference type="ARBA" id="ARBA00004123"/>
    </source>
</evidence>
<dbReference type="OrthoDB" id="2017676at2759"/>
<sequence length="795" mass="86672">MVDHGDDDRYAGHLDIGDIMGDADGLHEEDISDEDIDIDELERRMWRDRLKLRRIKELQRTRELTDRPKQKQSQEQARRKKMSRAHDGILKYMLKMMEVCKAQGFVYGIIPEKGKPVGGSSDNLRAWWKDRVRFDRNGPLAAQKYAAEHCQSRVLVDPSISTPHTLQDLQDTTLGSLLSALMQHCDPKQRQFPLEKGAPPPWWPTGDEDWWPQLGLPRGQGPPPYKKPHDLKKAWKVGVLTAVIKHMSPNISKIRKLVRQSKCLQDKMTARESATWVGVLNQEEALARMAHGSGIQGARSSGMCQLAKPVPCGRPKTALVSTSLGAPGSAYNGQYLSNMPALAQFARHRSSDSYDFDDEDCDAYKPNVNLEVGVLSGLMHPMAESPLSRNTHSTCSRSSSDSAEAQGMDNIVRIADGDSLMTSGTYKKRRTSGEVLEHRVFMCSYEQCPRHEWRKGFTSRELRNLHQVNCPYRPGGSLSTPASLTTGSIVAHSEVSPISVPGVDPVGITAVHELNVPPNKGLLPQPNMEGGLDLHMQGHHPHPAGGFIASSKLNMGFQAPVIGHPIPMQACNLNLPQDGGVAATNRLKATADHLHDLFAGLYGEGGMSHGASSIVDVEPMGSANSGTHCAIDAGLSRLNPGRPMPVGIERPCHSAGGPGLGRELGGALAAPAEESAAIESECGSVSFMGGFPPNGRPGGGMQMGSSISDNVLDFRSRIMKKDVRQCNSMGENPQEKPCGFRPICQDRRDEGDASAGFEACKGPFNFAAEPPRPRPVRNQGEAADPFEDLIWYFGA</sequence>
<dbReference type="GO" id="GO:0003677">
    <property type="term" value="F:DNA binding"/>
    <property type="evidence" value="ECO:0007669"/>
    <property type="project" value="TreeGrafter"/>
</dbReference>
<evidence type="ECO:0000259" key="6">
    <source>
        <dbReference type="Pfam" id="PF04873"/>
    </source>
</evidence>
<keyword evidence="3" id="KW-0936">Ethylene signaling pathway</keyword>
<dbReference type="GO" id="GO:0003700">
    <property type="term" value="F:DNA-binding transcription factor activity"/>
    <property type="evidence" value="ECO:0007669"/>
    <property type="project" value="InterPro"/>
</dbReference>
<reference evidence="7 8" key="1">
    <citation type="journal article" date="2018" name="Cell">
        <title>The Chara Genome: Secondary Complexity and Implications for Plant Terrestrialization.</title>
        <authorList>
            <person name="Nishiyama T."/>
            <person name="Sakayama H."/>
            <person name="Vries J.D."/>
            <person name="Buschmann H."/>
            <person name="Saint-Marcoux D."/>
            <person name="Ullrich K.K."/>
            <person name="Haas F.B."/>
            <person name="Vanderstraeten L."/>
            <person name="Becker D."/>
            <person name="Lang D."/>
            <person name="Vosolsobe S."/>
            <person name="Rombauts S."/>
            <person name="Wilhelmsson P.K.I."/>
            <person name="Janitza P."/>
            <person name="Kern R."/>
            <person name="Heyl A."/>
            <person name="Rumpler F."/>
            <person name="Villalobos L.I.A.C."/>
            <person name="Clay J.M."/>
            <person name="Skokan R."/>
            <person name="Toyoda A."/>
            <person name="Suzuki Y."/>
            <person name="Kagoshima H."/>
            <person name="Schijlen E."/>
            <person name="Tajeshwar N."/>
            <person name="Catarino B."/>
            <person name="Hetherington A.J."/>
            <person name="Saltykova A."/>
            <person name="Bonnot C."/>
            <person name="Breuninger H."/>
            <person name="Symeonidi A."/>
            <person name="Radhakrishnan G.V."/>
            <person name="Van Nieuwerburgh F."/>
            <person name="Deforce D."/>
            <person name="Chang C."/>
            <person name="Karol K.G."/>
            <person name="Hedrich R."/>
            <person name="Ulvskov P."/>
            <person name="Glockner G."/>
            <person name="Delwiche C.F."/>
            <person name="Petrasek J."/>
            <person name="Van de Peer Y."/>
            <person name="Friml J."/>
            <person name="Beilby M."/>
            <person name="Dolan L."/>
            <person name="Kohara Y."/>
            <person name="Sugano S."/>
            <person name="Fujiyama A."/>
            <person name="Delaux P.-M."/>
            <person name="Quint M."/>
            <person name="TheiBen G."/>
            <person name="Hagemann M."/>
            <person name="Harholt J."/>
            <person name="Dunand C."/>
            <person name="Zachgo S."/>
            <person name="Langdale J."/>
            <person name="Maumus F."/>
            <person name="Straeten D.V.D."/>
            <person name="Gould S.B."/>
            <person name="Rensing S.A."/>
        </authorList>
    </citation>
    <scope>NUCLEOTIDE SEQUENCE [LARGE SCALE GENOMIC DNA]</scope>
    <source>
        <strain evidence="7 8">S276</strain>
    </source>
</reference>
<accession>A0A388KVC8</accession>